<feature type="transmembrane region" description="Helical" evidence="1">
    <location>
        <begin position="9"/>
        <end position="27"/>
    </location>
</feature>
<proteinExistence type="predicted"/>
<evidence type="ECO:0000313" key="2">
    <source>
        <dbReference type="EMBL" id="MDZ5758537.1"/>
    </source>
</evidence>
<dbReference type="AlphaFoldDB" id="A0AAW9K587"/>
<organism evidence="2 3">
    <name type="scientific">Carnobacterium maltaromaticum</name>
    <name type="common">Carnobacterium piscicola</name>
    <dbReference type="NCBI Taxonomy" id="2751"/>
    <lineage>
        <taxon>Bacteria</taxon>
        <taxon>Bacillati</taxon>
        <taxon>Bacillota</taxon>
        <taxon>Bacilli</taxon>
        <taxon>Lactobacillales</taxon>
        <taxon>Carnobacteriaceae</taxon>
        <taxon>Carnobacterium</taxon>
    </lineage>
</organism>
<feature type="transmembrane region" description="Helical" evidence="1">
    <location>
        <begin position="144"/>
        <end position="171"/>
    </location>
</feature>
<feature type="transmembrane region" description="Helical" evidence="1">
    <location>
        <begin position="87"/>
        <end position="108"/>
    </location>
</feature>
<keyword evidence="1" id="KW-0812">Transmembrane</keyword>
<accession>A0AAW9K587</accession>
<evidence type="ECO:0000256" key="1">
    <source>
        <dbReference type="SAM" id="Phobius"/>
    </source>
</evidence>
<evidence type="ECO:0000313" key="3">
    <source>
        <dbReference type="Proteomes" id="UP001290462"/>
    </source>
</evidence>
<dbReference type="Pfam" id="PF03729">
    <property type="entry name" value="DUF308"/>
    <property type="match status" value="1"/>
</dbReference>
<feature type="transmembrane region" description="Helical" evidence="1">
    <location>
        <begin position="65"/>
        <end position="81"/>
    </location>
</feature>
<comment type="caution">
    <text evidence="2">The sequence shown here is derived from an EMBL/GenBank/DDBJ whole genome shotgun (WGS) entry which is preliminary data.</text>
</comment>
<reference evidence="2" key="1">
    <citation type="submission" date="2023-08" db="EMBL/GenBank/DDBJ databases">
        <title>Genomic characterization of piscicolin 126 produced by Carnobacterium maltaromaticum CM22 strain isolated from salmon (Salmo salar).</title>
        <authorList>
            <person name="Gonzalez-Gragera E."/>
            <person name="Garcia-Lopez J.D."/>
            <person name="Teso-Perez C."/>
            <person name="Gimenez-Hernandez I."/>
            <person name="Peralta-Sanchez J.M."/>
            <person name="Valdivia E."/>
            <person name="Montalban-Lopez M."/>
            <person name="Martin-Platero A.M."/>
            <person name="Banos A."/>
            <person name="Martinez-Bueno M."/>
        </authorList>
    </citation>
    <scope>NUCLEOTIDE SEQUENCE</scope>
    <source>
        <strain evidence="2">CM22</strain>
    </source>
</reference>
<dbReference type="Proteomes" id="UP001290462">
    <property type="component" value="Unassembled WGS sequence"/>
</dbReference>
<feature type="transmembrane region" description="Helical" evidence="1">
    <location>
        <begin position="120"/>
        <end position="138"/>
    </location>
</feature>
<dbReference type="EMBL" id="JAVBVO010000003">
    <property type="protein sequence ID" value="MDZ5758537.1"/>
    <property type="molecule type" value="Genomic_DNA"/>
</dbReference>
<gene>
    <name evidence="2" type="ORF">RAK27_07645</name>
</gene>
<protein>
    <submittedName>
        <fullName evidence="2">DUF308 domain-containing protein</fullName>
    </submittedName>
</protein>
<keyword evidence="1" id="KW-1133">Transmembrane helix</keyword>
<feature type="transmembrane region" description="Helical" evidence="1">
    <location>
        <begin position="33"/>
        <end position="53"/>
    </location>
</feature>
<dbReference type="InterPro" id="IPR005325">
    <property type="entry name" value="DUF308_memb"/>
</dbReference>
<keyword evidence="1" id="KW-0472">Membrane</keyword>
<name>A0AAW9K587_CARML</name>
<sequence length="430" mass="48966">MSVMRLNQLYLFTSGLLLLLVGSIIIAENVSLFLPFKFFIVGILLFDGLSHVTQFIQKKKSGKETLLNTSFDLILAAIFFFSDIPFYLLAVAFGGYIALKGAALLVNYQTYRDNQLPNRLNLLLGGLSQVIIGILLFFSPRLTLNQILIIIGLYFIFYGISNLFFTIQAFISSETKNRLKRKIRFTLPVFIEAFIPRAVLKETNALLKPESIASKTNEMTSSKKEATVVPDLEIFIHVTEKSFGSIGHMDLCFEGEIISYGNYDEDSYRLFDTRGEGVLISTNKESYIPFCIEHNKKTLFGFGIQLNEQQRAGIRQEIKKLKEDCYSWKSHLELAEKENPNSIVENEYLDYASCLYKATHCQLYKFKKGPFKHYFVLTTNCVLLADTILGPSGIDLLTINGILTPGTYLDFLNHEFKRKNSNVITYQVYN</sequence>
<dbReference type="RefSeq" id="WP_322808806.1">
    <property type="nucleotide sequence ID" value="NZ_JAVBVO010000003.1"/>
</dbReference>